<keyword evidence="1" id="KW-0805">Transcription regulation</keyword>
<name>A0ABD5XR78_9EURY</name>
<evidence type="ECO:0000256" key="2">
    <source>
        <dbReference type="ARBA" id="ARBA00023163"/>
    </source>
</evidence>
<proteinExistence type="predicted"/>
<dbReference type="AlphaFoldDB" id="A0ABD5XR78"/>
<reference evidence="6 7" key="1">
    <citation type="journal article" date="2019" name="Int. J. Syst. Evol. Microbiol.">
        <title>The Global Catalogue of Microorganisms (GCM) 10K type strain sequencing project: providing services to taxonomists for standard genome sequencing and annotation.</title>
        <authorList>
            <consortium name="The Broad Institute Genomics Platform"/>
            <consortium name="The Broad Institute Genome Sequencing Center for Infectious Disease"/>
            <person name="Wu L."/>
            <person name="Ma J."/>
        </authorList>
    </citation>
    <scope>NUCLEOTIDE SEQUENCE [LARGE SCALE GENOMIC DNA]</scope>
    <source>
        <strain evidence="6 7">DT92</strain>
    </source>
</reference>
<dbReference type="RefSeq" id="WP_284012203.1">
    <property type="nucleotide sequence ID" value="NZ_CP126156.1"/>
</dbReference>
<dbReference type="PANTHER" id="PTHR34236:SF1">
    <property type="entry name" value="DIMETHYL SULFOXIDE REDUCTASE TRANSCRIPTIONAL ACTIVATOR"/>
    <property type="match status" value="1"/>
</dbReference>
<sequence length="240" mass="25812">MTVIVHLRVPADAFELGRILRRAGDAAVALETMVPLGELAVPFFWVDDGGSAPFEAAVARHGTVSSVRRVGSREGRTLYELAWDSGADRLFAAVREVEATVLNAGATAATWEFELRFPSHDALGRFRTRCQEAGIPLDVGRVYNPAKLDGSAWYGLTEAQRRTLSAAVREGYYAIPRRISTRELGEEFGVSDQAVTERLRRAIVSLTEHTVLTVTTDGPPDDGVGHDPEPGTGPGSGAAP</sequence>
<accession>A0ABD5XR78</accession>
<organism evidence="6 7">
    <name type="scientific">Halobaculum litoreum</name>
    <dbReference type="NCBI Taxonomy" id="3031998"/>
    <lineage>
        <taxon>Archaea</taxon>
        <taxon>Methanobacteriati</taxon>
        <taxon>Methanobacteriota</taxon>
        <taxon>Stenosarchaea group</taxon>
        <taxon>Halobacteria</taxon>
        <taxon>Halobacteriales</taxon>
        <taxon>Haloferacaceae</taxon>
        <taxon>Halobaculum</taxon>
    </lineage>
</organism>
<dbReference type="InterPro" id="IPR031803">
    <property type="entry name" value="BAT_GAF/HTH-assoc"/>
</dbReference>
<gene>
    <name evidence="6" type="ORF">ACFQRB_06505</name>
</gene>
<dbReference type="Pfam" id="PF15915">
    <property type="entry name" value="BAT"/>
    <property type="match status" value="1"/>
</dbReference>
<keyword evidence="7" id="KW-1185">Reference proteome</keyword>
<dbReference type="PANTHER" id="PTHR34236">
    <property type="entry name" value="DIMETHYL SULFOXIDE REDUCTASE TRANSCRIPTIONAL ACTIVATOR"/>
    <property type="match status" value="1"/>
</dbReference>
<keyword evidence="2" id="KW-0804">Transcription</keyword>
<feature type="compositionally biased region" description="Low complexity" evidence="3">
    <location>
        <begin position="213"/>
        <end position="222"/>
    </location>
</feature>
<protein>
    <submittedName>
        <fullName evidence="6">Helix-turn-helix domain-containing protein</fullName>
    </submittedName>
</protein>
<dbReference type="EMBL" id="JBHSZG010000001">
    <property type="protein sequence ID" value="MFC7136296.1"/>
    <property type="molecule type" value="Genomic_DNA"/>
</dbReference>
<feature type="region of interest" description="Disordered" evidence="3">
    <location>
        <begin position="213"/>
        <end position="240"/>
    </location>
</feature>
<evidence type="ECO:0000313" key="6">
    <source>
        <dbReference type="EMBL" id="MFC7136296.1"/>
    </source>
</evidence>
<evidence type="ECO:0000259" key="4">
    <source>
        <dbReference type="Pfam" id="PF04967"/>
    </source>
</evidence>
<comment type="caution">
    <text evidence="6">The sequence shown here is derived from an EMBL/GenBank/DDBJ whole genome shotgun (WGS) entry which is preliminary data.</text>
</comment>
<dbReference type="GeneID" id="81122167"/>
<dbReference type="InterPro" id="IPR007050">
    <property type="entry name" value="HTH_bacterioopsin"/>
</dbReference>
<dbReference type="Pfam" id="PF04967">
    <property type="entry name" value="HTH_10"/>
    <property type="match status" value="1"/>
</dbReference>
<evidence type="ECO:0000313" key="7">
    <source>
        <dbReference type="Proteomes" id="UP001596368"/>
    </source>
</evidence>
<dbReference type="Proteomes" id="UP001596368">
    <property type="component" value="Unassembled WGS sequence"/>
</dbReference>
<evidence type="ECO:0000256" key="3">
    <source>
        <dbReference type="SAM" id="MobiDB-lite"/>
    </source>
</evidence>
<evidence type="ECO:0000256" key="1">
    <source>
        <dbReference type="ARBA" id="ARBA00023015"/>
    </source>
</evidence>
<feature type="domain" description="Bacterioopsin transcriptional activator GAF and HTH associated" evidence="5">
    <location>
        <begin position="8"/>
        <end position="133"/>
    </location>
</feature>
<evidence type="ECO:0000259" key="5">
    <source>
        <dbReference type="Pfam" id="PF15915"/>
    </source>
</evidence>
<feature type="domain" description="HTH bat-type" evidence="4">
    <location>
        <begin position="156"/>
        <end position="206"/>
    </location>
</feature>